<dbReference type="AlphaFoldDB" id="A0A2G5NU77"/>
<dbReference type="EMBL" id="MJBI02000001">
    <property type="protein sequence ID" value="RAI82554.1"/>
    <property type="molecule type" value="Genomic_DNA"/>
</dbReference>
<evidence type="ECO:0000313" key="1">
    <source>
        <dbReference type="EMBL" id="RAI82554.1"/>
    </source>
</evidence>
<dbReference type="RefSeq" id="WP_099578200.1">
    <property type="nucleotide sequence ID" value="NZ_MJBI02000001.1"/>
</dbReference>
<name>A0A2G5NU77_9STAP</name>
<keyword evidence="2" id="KW-1185">Reference proteome</keyword>
<dbReference type="Pfam" id="PF10673">
    <property type="entry name" value="DUF2487"/>
    <property type="match status" value="1"/>
</dbReference>
<gene>
    <name evidence="1" type="ORF">BFS35_002375</name>
</gene>
<comment type="caution">
    <text evidence="1">The sequence shown here is derived from an EMBL/GenBank/DDBJ whole genome shotgun (WGS) entry which is preliminary data.</text>
</comment>
<dbReference type="InterPro" id="IPR019615">
    <property type="entry name" value="DUF2487"/>
</dbReference>
<protein>
    <submittedName>
        <fullName evidence="1">DUF2487 family protein</fullName>
    </submittedName>
</protein>
<organism evidence="1 2">
    <name type="scientific">Macrococcoides goetzii</name>
    <dbReference type="NCBI Taxonomy" id="1891097"/>
    <lineage>
        <taxon>Bacteria</taxon>
        <taxon>Bacillati</taxon>
        <taxon>Bacillota</taxon>
        <taxon>Bacilli</taxon>
        <taxon>Bacillales</taxon>
        <taxon>Staphylococcaceae</taxon>
        <taxon>Macrococcoides</taxon>
    </lineage>
</organism>
<reference evidence="1 2" key="1">
    <citation type="journal article" date="2018" name="Front. Microbiol.">
        <title>Description and Comparative Genomics of Macrococcus caseolyticus subsp. hominis subsp. nov., Macrococcus goetzii sp. nov., Macrococcus epidermidis sp. nov., and Macrococcus bohemicus sp. nov., Novel Macrococci From Human Clinical Material With Virulence Potential and Suspected Uptake of Foreign DNA by Natural Transformation.</title>
        <authorList>
            <person name="Maslanova I."/>
            <person name="Wertheimer Z."/>
            <person name="Sedlacek I."/>
            <person name="Svec P."/>
            <person name="Indrakova A."/>
            <person name="Kovarovic V."/>
            <person name="Schumann P."/>
            <person name="Sproer C."/>
            <person name="Kralova S."/>
            <person name="Sedo O."/>
            <person name="Kristofova L."/>
            <person name="Vrbovska V."/>
            <person name="Fuzik T."/>
            <person name="Petras P."/>
            <person name="Zdrahal Z."/>
            <person name="Ruzickova V."/>
            <person name="Doskar J."/>
            <person name="Pantucek R."/>
        </authorList>
    </citation>
    <scope>NUCLEOTIDE SEQUENCE [LARGE SCALE GENOMIC DNA]</scope>
    <source>
        <strain evidence="1 2">CCM 4927</strain>
    </source>
</reference>
<sequence>MLFNHQDLKTLQDQLEYIDTAIIPVVPVDYSRHLMDIADHYEMIQYVTMGVEQQFKGRLLVVPPIQIIDDVKILDTIESQLQTFGFKNLVFVVPQKFNLEKENVHKINILPLETLDNEMKQEFVQENIKSLMKSIIILWNK</sequence>
<proteinExistence type="predicted"/>
<dbReference type="Proteomes" id="UP000229523">
    <property type="component" value="Unassembled WGS sequence"/>
</dbReference>
<accession>A0A2G5NU77</accession>
<evidence type="ECO:0000313" key="2">
    <source>
        <dbReference type="Proteomes" id="UP000229523"/>
    </source>
</evidence>